<dbReference type="AlphaFoldDB" id="A0A975M7Z3"/>
<dbReference type="KEGG" id="ajg:KKR91_07830"/>
<name>A0A975M7Z3_9MICC</name>
<dbReference type="RefSeq" id="WP_210228417.1">
    <property type="nucleotide sequence ID" value="NZ_CP076022.1"/>
</dbReference>
<keyword evidence="2" id="KW-1185">Reference proteome</keyword>
<reference evidence="1 2" key="1">
    <citation type="submission" date="2021-05" db="EMBL/GenBank/DDBJ databases">
        <title>Novel species in genus Arthrobacter.</title>
        <authorList>
            <person name="Zhang G."/>
        </authorList>
    </citation>
    <scope>NUCLEOTIDE SEQUENCE [LARGE SCALE GENOMIC DNA]</scope>
    <source>
        <strain evidence="2">zg-ZUI227</strain>
    </source>
</reference>
<protein>
    <submittedName>
        <fullName evidence="1">Uncharacterized protein</fullName>
    </submittedName>
</protein>
<accession>A0A975M7Z3</accession>
<proteinExistence type="predicted"/>
<dbReference type="EMBL" id="CP076022">
    <property type="protein sequence ID" value="QWC11444.1"/>
    <property type="molecule type" value="Genomic_DNA"/>
</dbReference>
<gene>
    <name evidence="1" type="ORF">KKR91_07830</name>
</gene>
<evidence type="ECO:0000313" key="1">
    <source>
        <dbReference type="EMBL" id="QWC11444.1"/>
    </source>
</evidence>
<evidence type="ECO:0000313" key="2">
    <source>
        <dbReference type="Proteomes" id="UP000676885"/>
    </source>
</evidence>
<organism evidence="1 2">
    <name type="scientific">Arthrobacter jiangjiafuii</name>
    <dbReference type="NCBI Taxonomy" id="2817475"/>
    <lineage>
        <taxon>Bacteria</taxon>
        <taxon>Bacillati</taxon>
        <taxon>Actinomycetota</taxon>
        <taxon>Actinomycetes</taxon>
        <taxon>Micrococcales</taxon>
        <taxon>Micrococcaceae</taxon>
        <taxon>Arthrobacter</taxon>
    </lineage>
</organism>
<sequence length="73" mass="7830">MSSSARGYYQPAPTSIQAGFTSRALTRLGTAFIAAGSRLADQDRSAEVALFKQHVERRTDACAIAHSGVYLLL</sequence>
<dbReference type="Proteomes" id="UP000676885">
    <property type="component" value="Chromosome"/>
</dbReference>